<accession>A0AAE1VSP7</accession>
<dbReference type="Proteomes" id="UP001291623">
    <property type="component" value="Unassembled WGS sequence"/>
</dbReference>
<evidence type="ECO:0000313" key="1">
    <source>
        <dbReference type="EMBL" id="KAK4371619.1"/>
    </source>
</evidence>
<comment type="caution">
    <text evidence="1">The sequence shown here is derived from an EMBL/GenBank/DDBJ whole genome shotgun (WGS) entry which is preliminary data.</text>
</comment>
<proteinExistence type="predicted"/>
<protein>
    <submittedName>
        <fullName evidence="1">Uncharacterized protein</fullName>
    </submittedName>
</protein>
<dbReference type="EMBL" id="JAVYJV010000005">
    <property type="protein sequence ID" value="KAK4371619.1"/>
    <property type="molecule type" value="Genomic_DNA"/>
</dbReference>
<reference evidence="1" key="1">
    <citation type="submission" date="2023-12" db="EMBL/GenBank/DDBJ databases">
        <title>Genome assembly of Anisodus tanguticus.</title>
        <authorList>
            <person name="Wang Y.-J."/>
        </authorList>
    </citation>
    <scope>NUCLEOTIDE SEQUENCE</scope>
    <source>
        <strain evidence="1">KB-2021</strain>
        <tissue evidence="1">Leaf</tissue>
    </source>
</reference>
<gene>
    <name evidence="1" type="ORF">RND71_011094</name>
</gene>
<name>A0AAE1VSP7_9SOLA</name>
<keyword evidence="2" id="KW-1185">Reference proteome</keyword>
<evidence type="ECO:0000313" key="2">
    <source>
        <dbReference type="Proteomes" id="UP001291623"/>
    </source>
</evidence>
<dbReference type="AlphaFoldDB" id="A0AAE1VSP7"/>
<sequence>MCVSVVYMQTWKPLIVKIKLLLGIFHSQPNKPPAFSPSSSGSASISRKLIIRYLFTNEPYDCLL</sequence>
<organism evidence="1 2">
    <name type="scientific">Anisodus tanguticus</name>
    <dbReference type="NCBI Taxonomy" id="243964"/>
    <lineage>
        <taxon>Eukaryota</taxon>
        <taxon>Viridiplantae</taxon>
        <taxon>Streptophyta</taxon>
        <taxon>Embryophyta</taxon>
        <taxon>Tracheophyta</taxon>
        <taxon>Spermatophyta</taxon>
        <taxon>Magnoliopsida</taxon>
        <taxon>eudicotyledons</taxon>
        <taxon>Gunneridae</taxon>
        <taxon>Pentapetalae</taxon>
        <taxon>asterids</taxon>
        <taxon>lamiids</taxon>
        <taxon>Solanales</taxon>
        <taxon>Solanaceae</taxon>
        <taxon>Solanoideae</taxon>
        <taxon>Hyoscyameae</taxon>
        <taxon>Anisodus</taxon>
    </lineage>
</organism>